<feature type="compositionally biased region" description="Polar residues" evidence="1">
    <location>
        <begin position="168"/>
        <end position="184"/>
    </location>
</feature>
<evidence type="ECO:0000313" key="3">
    <source>
        <dbReference type="Proteomes" id="UP000593567"/>
    </source>
</evidence>
<dbReference type="EMBL" id="VXIV02000448">
    <property type="protein sequence ID" value="KAF6038210.1"/>
    <property type="molecule type" value="Genomic_DNA"/>
</dbReference>
<feature type="region of interest" description="Disordered" evidence="1">
    <location>
        <begin position="161"/>
        <end position="184"/>
    </location>
</feature>
<dbReference type="InterPro" id="IPR029165">
    <property type="entry name" value="SASRP1"/>
</dbReference>
<dbReference type="Pfam" id="PF15160">
    <property type="entry name" value="SASRP1"/>
    <property type="match status" value="1"/>
</dbReference>
<dbReference type="Proteomes" id="UP000593567">
    <property type="component" value="Unassembled WGS sequence"/>
</dbReference>
<sequence length="263" mass="30282">MLTGIVKSQGSSLMSLYSVDTDVTTSSIQSIRRRFDNFSNKQDDKYRNLAMAEVMAATKHIRVPSPCMKTKEPTNPPAVATYRKCVGVANEIFPDQNWPKKKYFDCHNKESMNEWDIMKDCDKGKTCTWDGVHRHIMTSFDYNSVTHRPRVLKVQRNGIPEASRGDKSYQTPEYSSNFHKQGSTRPVPNFGGRAHNPCDTYIPLVKPTGQRKTFQERERERQDEENAAIVSQLEEWRPATPLVWRPNKNLARVDYSSIHTSHQ</sequence>
<comment type="caution">
    <text evidence="2">The sequence shown here is derived from an EMBL/GenBank/DDBJ whole genome shotgun (WGS) entry which is preliminary data.</text>
</comment>
<reference evidence="2" key="1">
    <citation type="submission" date="2020-06" db="EMBL/GenBank/DDBJ databases">
        <title>Draft genome of Bugula neritina, a colonial animal packing powerful symbionts and potential medicines.</title>
        <authorList>
            <person name="Rayko M."/>
        </authorList>
    </citation>
    <scope>NUCLEOTIDE SEQUENCE [LARGE SCALE GENOMIC DNA]</scope>
    <source>
        <strain evidence="2">Kwan_BN1</strain>
    </source>
</reference>
<keyword evidence="3" id="KW-1185">Reference proteome</keyword>
<evidence type="ECO:0000256" key="1">
    <source>
        <dbReference type="SAM" id="MobiDB-lite"/>
    </source>
</evidence>
<proteinExistence type="predicted"/>
<dbReference type="PANTHER" id="PTHR35845">
    <property type="entry name" value="SPERMATOGENESIS-ASSOCIATED SERINE-RICH PROTEIN 1"/>
    <property type="match status" value="1"/>
</dbReference>
<organism evidence="2 3">
    <name type="scientific">Bugula neritina</name>
    <name type="common">Brown bryozoan</name>
    <name type="synonym">Sertularia neritina</name>
    <dbReference type="NCBI Taxonomy" id="10212"/>
    <lineage>
        <taxon>Eukaryota</taxon>
        <taxon>Metazoa</taxon>
        <taxon>Spiralia</taxon>
        <taxon>Lophotrochozoa</taxon>
        <taxon>Bryozoa</taxon>
        <taxon>Gymnolaemata</taxon>
        <taxon>Cheilostomatida</taxon>
        <taxon>Flustrina</taxon>
        <taxon>Buguloidea</taxon>
        <taxon>Bugulidae</taxon>
        <taxon>Bugula</taxon>
    </lineage>
</organism>
<dbReference type="PANTHER" id="PTHR35845:SF1">
    <property type="entry name" value="SPERMATOGENESIS-ASSOCIATED SERINE-RICH PROTEIN 1"/>
    <property type="match status" value="1"/>
</dbReference>
<name>A0A7J7KHR5_BUGNE</name>
<dbReference type="OrthoDB" id="186791at2759"/>
<accession>A0A7J7KHR5</accession>
<dbReference type="AlphaFoldDB" id="A0A7J7KHR5"/>
<protein>
    <submittedName>
        <fullName evidence="2">SPATS1</fullName>
    </submittedName>
</protein>
<evidence type="ECO:0000313" key="2">
    <source>
        <dbReference type="EMBL" id="KAF6038210.1"/>
    </source>
</evidence>
<gene>
    <name evidence="2" type="ORF">EB796_003481</name>
</gene>
<feature type="compositionally biased region" description="Basic and acidic residues" evidence="1">
    <location>
        <begin position="213"/>
        <end position="224"/>
    </location>
</feature>
<feature type="region of interest" description="Disordered" evidence="1">
    <location>
        <begin position="199"/>
        <end position="226"/>
    </location>
</feature>